<protein>
    <submittedName>
        <fullName evidence="2">Uncharacterized protein</fullName>
    </submittedName>
</protein>
<dbReference type="RefSeq" id="WP_116480432.1">
    <property type="nucleotide sequence ID" value="NZ_QEKV01000009.1"/>
</dbReference>
<proteinExistence type="predicted"/>
<evidence type="ECO:0000313" key="2">
    <source>
        <dbReference type="EMBL" id="PVY93772.1"/>
    </source>
</evidence>
<gene>
    <name evidence="2" type="ORF">C7381_10937</name>
</gene>
<comment type="caution">
    <text evidence="2">The sequence shown here is derived from an EMBL/GenBank/DDBJ whole genome shotgun (WGS) entry which is preliminary data.</text>
</comment>
<reference evidence="2 3" key="1">
    <citation type="submission" date="2018-04" db="EMBL/GenBank/DDBJ databases">
        <title>Genomic Encyclopedia of Type Strains, Phase IV (KMG-IV): sequencing the most valuable type-strain genomes for metagenomic binning, comparative biology and taxonomic classification.</title>
        <authorList>
            <person name="Goeker M."/>
        </authorList>
    </citation>
    <scope>NUCLEOTIDE SEQUENCE [LARGE SCALE GENOMIC DNA]</scope>
    <source>
        <strain evidence="2 3">DSM 20705</strain>
    </source>
</reference>
<feature type="transmembrane region" description="Helical" evidence="1">
    <location>
        <begin position="33"/>
        <end position="58"/>
    </location>
</feature>
<name>A0A2U1E1R1_9FIRM</name>
<dbReference type="AlphaFoldDB" id="A0A2U1E1R1"/>
<keyword evidence="3" id="KW-1185">Reference proteome</keyword>
<evidence type="ECO:0000256" key="1">
    <source>
        <dbReference type="SAM" id="Phobius"/>
    </source>
</evidence>
<keyword evidence="1" id="KW-1133">Transmembrane helix</keyword>
<accession>A0A2U1E1R1</accession>
<organism evidence="2 3">
    <name type="scientific">Ezakiella coagulans</name>
    <dbReference type="NCBI Taxonomy" id="46507"/>
    <lineage>
        <taxon>Bacteria</taxon>
        <taxon>Bacillati</taxon>
        <taxon>Bacillota</taxon>
        <taxon>Tissierellia</taxon>
        <taxon>Ezakiella</taxon>
    </lineage>
</organism>
<evidence type="ECO:0000313" key="3">
    <source>
        <dbReference type="Proteomes" id="UP000245793"/>
    </source>
</evidence>
<sequence length="166" mass="19630">MKKFSLKKLLSILMASFFVKALLYFTILKIDFIPIINNCIVVFIFALLPIFDVIIICYMIGKFKRMYLKIIFAIVVILIVFSVPYLGIVGLLSLKEPQGKFYFNDSKYYILDIGFSNHIYELYEVKDKIFMKKIQEQEVPEKFKDYLKIEDKKSCEIIESIIKIFE</sequence>
<dbReference type="EMBL" id="QEKV01000009">
    <property type="protein sequence ID" value="PVY93772.1"/>
    <property type="molecule type" value="Genomic_DNA"/>
</dbReference>
<keyword evidence="1" id="KW-0812">Transmembrane</keyword>
<feature type="transmembrane region" description="Helical" evidence="1">
    <location>
        <begin position="9"/>
        <end position="27"/>
    </location>
</feature>
<feature type="transmembrane region" description="Helical" evidence="1">
    <location>
        <begin position="70"/>
        <end position="94"/>
    </location>
</feature>
<dbReference type="Proteomes" id="UP000245793">
    <property type="component" value="Unassembled WGS sequence"/>
</dbReference>
<keyword evidence="1" id="KW-0472">Membrane</keyword>